<dbReference type="GO" id="GO:0003677">
    <property type="term" value="F:DNA binding"/>
    <property type="evidence" value="ECO:0007669"/>
    <property type="project" value="UniProtKB-KW"/>
</dbReference>
<protein>
    <submittedName>
        <fullName evidence="1">DNA-binding protein like</fullName>
    </submittedName>
</protein>
<organism evidence="1 2">
    <name type="scientific">Actinidia chinensis var. chinensis</name>
    <name type="common">Chinese soft-hair kiwi</name>
    <dbReference type="NCBI Taxonomy" id="1590841"/>
    <lineage>
        <taxon>Eukaryota</taxon>
        <taxon>Viridiplantae</taxon>
        <taxon>Streptophyta</taxon>
        <taxon>Embryophyta</taxon>
        <taxon>Tracheophyta</taxon>
        <taxon>Spermatophyta</taxon>
        <taxon>Magnoliopsida</taxon>
        <taxon>eudicotyledons</taxon>
        <taxon>Gunneridae</taxon>
        <taxon>Pentapetalae</taxon>
        <taxon>asterids</taxon>
        <taxon>Ericales</taxon>
        <taxon>Actinidiaceae</taxon>
        <taxon>Actinidia</taxon>
    </lineage>
</organism>
<dbReference type="Gramene" id="PSS08028">
    <property type="protein sequence ID" value="PSS08028"/>
    <property type="gene ID" value="CEY00_Acc18389"/>
</dbReference>
<evidence type="ECO:0000313" key="2">
    <source>
        <dbReference type="Proteomes" id="UP000241394"/>
    </source>
</evidence>
<reference evidence="2" key="2">
    <citation type="journal article" date="2018" name="BMC Genomics">
        <title>A manually annotated Actinidia chinensis var. chinensis (kiwifruit) genome highlights the challenges associated with draft genomes and gene prediction in plants.</title>
        <authorList>
            <person name="Pilkington S.M."/>
            <person name="Crowhurst R."/>
            <person name="Hilario E."/>
            <person name="Nardozza S."/>
            <person name="Fraser L."/>
            <person name="Peng Y."/>
            <person name="Gunaseelan K."/>
            <person name="Simpson R."/>
            <person name="Tahir J."/>
            <person name="Deroles S.C."/>
            <person name="Templeton K."/>
            <person name="Luo Z."/>
            <person name="Davy M."/>
            <person name="Cheng C."/>
            <person name="McNeilage M."/>
            <person name="Scaglione D."/>
            <person name="Liu Y."/>
            <person name="Zhang Q."/>
            <person name="Datson P."/>
            <person name="De Silva N."/>
            <person name="Gardiner S.E."/>
            <person name="Bassett H."/>
            <person name="Chagne D."/>
            <person name="McCallum J."/>
            <person name="Dzierzon H."/>
            <person name="Deng C."/>
            <person name="Wang Y.Y."/>
            <person name="Barron L."/>
            <person name="Manako K."/>
            <person name="Bowen J."/>
            <person name="Foster T.M."/>
            <person name="Erridge Z.A."/>
            <person name="Tiffin H."/>
            <person name="Waite C.N."/>
            <person name="Davies K.M."/>
            <person name="Grierson E.P."/>
            <person name="Laing W.A."/>
            <person name="Kirk R."/>
            <person name="Chen X."/>
            <person name="Wood M."/>
            <person name="Montefiori M."/>
            <person name="Brummell D.A."/>
            <person name="Schwinn K.E."/>
            <person name="Catanach A."/>
            <person name="Fullerton C."/>
            <person name="Li D."/>
            <person name="Meiyalaghan S."/>
            <person name="Nieuwenhuizen N."/>
            <person name="Read N."/>
            <person name="Prakash R."/>
            <person name="Hunter D."/>
            <person name="Zhang H."/>
            <person name="McKenzie M."/>
            <person name="Knabel M."/>
            <person name="Harris A."/>
            <person name="Allan A.C."/>
            <person name="Gleave A."/>
            <person name="Chen A."/>
            <person name="Janssen B.J."/>
            <person name="Plunkett B."/>
            <person name="Ampomah-Dwamena C."/>
            <person name="Voogd C."/>
            <person name="Leif D."/>
            <person name="Lafferty D."/>
            <person name="Souleyre E.J.F."/>
            <person name="Varkonyi-Gasic E."/>
            <person name="Gambi F."/>
            <person name="Hanley J."/>
            <person name="Yao J.L."/>
            <person name="Cheung J."/>
            <person name="David K.M."/>
            <person name="Warren B."/>
            <person name="Marsh K."/>
            <person name="Snowden K.C."/>
            <person name="Lin-Wang K."/>
            <person name="Brian L."/>
            <person name="Martinez-Sanchez M."/>
            <person name="Wang M."/>
            <person name="Ileperuma N."/>
            <person name="Macnee N."/>
            <person name="Campin R."/>
            <person name="McAtee P."/>
            <person name="Drummond R.S.M."/>
            <person name="Espley R.V."/>
            <person name="Ireland H.S."/>
            <person name="Wu R."/>
            <person name="Atkinson R.G."/>
            <person name="Karunairetnam S."/>
            <person name="Bulley S."/>
            <person name="Chunkath S."/>
            <person name="Hanley Z."/>
            <person name="Storey R."/>
            <person name="Thrimawithana A.H."/>
            <person name="Thomson S."/>
            <person name="David C."/>
            <person name="Testolin R."/>
            <person name="Huang H."/>
            <person name="Hellens R.P."/>
            <person name="Schaffer R.J."/>
        </authorList>
    </citation>
    <scope>NUCLEOTIDE SEQUENCE [LARGE SCALE GENOMIC DNA]</scope>
    <source>
        <strain evidence="2">cv. Red5</strain>
    </source>
</reference>
<gene>
    <name evidence="1" type="ORF">CEY00_Acc18389</name>
</gene>
<accession>A0A2R6QHC9</accession>
<sequence>MPPRQARERANTPGGNVECAKGAPLVAFGGVEFMQGMFIAIEKVVRNIVQAMQVPIRAVDKRATTTMKAFLQLRLLTFWGKLDPLIVEDWLEQVTRALDTILVMEEDLRSALIRVNSRYSLSRGDSPTVRLRSSHRVEVHLLATSVVKLAMHTEEKQSRSDKFSATYAVSSSLEGHPNIYVGSVFLLVYTTSFGSVGLEDLGVSLYDDINSWTFRDNRAVRAPN</sequence>
<comment type="caution">
    <text evidence="1">The sequence shown here is derived from an EMBL/GenBank/DDBJ whole genome shotgun (WGS) entry which is preliminary data.</text>
</comment>
<dbReference type="InParanoid" id="A0A2R6QHC9"/>
<dbReference type="Proteomes" id="UP000241394">
    <property type="component" value="Chromosome LG16"/>
</dbReference>
<dbReference type="AlphaFoldDB" id="A0A2R6QHC9"/>
<proteinExistence type="predicted"/>
<evidence type="ECO:0000313" key="1">
    <source>
        <dbReference type="EMBL" id="PSS08028.1"/>
    </source>
</evidence>
<reference evidence="1 2" key="1">
    <citation type="submission" date="2017-07" db="EMBL/GenBank/DDBJ databases">
        <title>An improved, manually edited Actinidia chinensis var. chinensis (kiwifruit) genome highlights the challenges associated with draft genomes and gene prediction in plants.</title>
        <authorList>
            <person name="Pilkington S."/>
            <person name="Crowhurst R."/>
            <person name="Hilario E."/>
            <person name="Nardozza S."/>
            <person name="Fraser L."/>
            <person name="Peng Y."/>
            <person name="Gunaseelan K."/>
            <person name="Simpson R."/>
            <person name="Tahir J."/>
            <person name="Deroles S."/>
            <person name="Templeton K."/>
            <person name="Luo Z."/>
            <person name="Davy M."/>
            <person name="Cheng C."/>
            <person name="Mcneilage M."/>
            <person name="Scaglione D."/>
            <person name="Liu Y."/>
            <person name="Zhang Q."/>
            <person name="Datson P."/>
            <person name="De Silva N."/>
            <person name="Gardiner S."/>
            <person name="Bassett H."/>
            <person name="Chagne D."/>
            <person name="Mccallum J."/>
            <person name="Dzierzon H."/>
            <person name="Deng C."/>
            <person name="Wang Y.-Y."/>
            <person name="Barron N."/>
            <person name="Manako K."/>
            <person name="Bowen J."/>
            <person name="Foster T."/>
            <person name="Erridge Z."/>
            <person name="Tiffin H."/>
            <person name="Waite C."/>
            <person name="Davies K."/>
            <person name="Grierson E."/>
            <person name="Laing W."/>
            <person name="Kirk R."/>
            <person name="Chen X."/>
            <person name="Wood M."/>
            <person name="Montefiori M."/>
            <person name="Brummell D."/>
            <person name="Schwinn K."/>
            <person name="Catanach A."/>
            <person name="Fullerton C."/>
            <person name="Li D."/>
            <person name="Meiyalaghan S."/>
            <person name="Nieuwenhuizen N."/>
            <person name="Read N."/>
            <person name="Prakash R."/>
            <person name="Hunter D."/>
            <person name="Zhang H."/>
            <person name="Mckenzie M."/>
            <person name="Knabel M."/>
            <person name="Harris A."/>
            <person name="Allan A."/>
            <person name="Chen A."/>
            <person name="Janssen B."/>
            <person name="Plunkett B."/>
            <person name="Dwamena C."/>
            <person name="Voogd C."/>
            <person name="Leif D."/>
            <person name="Lafferty D."/>
            <person name="Souleyre E."/>
            <person name="Varkonyi-Gasic E."/>
            <person name="Gambi F."/>
            <person name="Hanley J."/>
            <person name="Yao J.-L."/>
            <person name="Cheung J."/>
            <person name="David K."/>
            <person name="Warren B."/>
            <person name="Marsh K."/>
            <person name="Snowden K."/>
            <person name="Lin-Wang K."/>
            <person name="Brian L."/>
            <person name="Martinez-Sanchez M."/>
            <person name="Wang M."/>
            <person name="Ileperuma N."/>
            <person name="Macnee N."/>
            <person name="Campin R."/>
            <person name="Mcatee P."/>
            <person name="Drummond R."/>
            <person name="Espley R."/>
            <person name="Ireland H."/>
            <person name="Wu R."/>
            <person name="Atkinson R."/>
            <person name="Karunairetnam S."/>
            <person name="Bulley S."/>
            <person name="Chunkath S."/>
            <person name="Hanley Z."/>
            <person name="Storey R."/>
            <person name="Thrimawithana A."/>
            <person name="Thomson S."/>
            <person name="David C."/>
            <person name="Testolin R."/>
        </authorList>
    </citation>
    <scope>NUCLEOTIDE SEQUENCE [LARGE SCALE GENOMIC DNA]</scope>
    <source>
        <strain evidence="2">cv. Red5</strain>
        <tissue evidence="1">Young leaf</tissue>
    </source>
</reference>
<name>A0A2R6QHC9_ACTCC</name>
<keyword evidence="2" id="KW-1185">Reference proteome</keyword>
<dbReference type="OrthoDB" id="10440201at2759"/>
<dbReference type="EMBL" id="NKQK01000016">
    <property type="protein sequence ID" value="PSS08028.1"/>
    <property type="molecule type" value="Genomic_DNA"/>
</dbReference>
<keyword evidence="1" id="KW-0238">DNA-binding</keyword>